<proteinExistence type="predicted"/>
<dbReference type="AlphaFoldDB" id="A0A0C9T5B1"/>
<keyword evidence="3" id="KW-1185">Reference proteome</keyword>
<dbReference type="HOGENOM" id="CLU_037887_0_0_1"/>
<dbReference type="Gene3D" id="2.130.10.10">
    <property type="entry name" value="YVTN repeat-like/Quinoprotein amine dehydrogenase"/>
    <property type="match status" value="1"/>
</dbReference>
<dbReference type="SUPFAM" id="SSF63825">
    <property type="entry name" value="YWTD domain"/>
    <property type="match status" value="1"/>
</dbReference>
<evidence type="ECO:0000313" key="2">
    <source>
        <dbReference type="EMBL" id="KIJ24053.1"/>
    </source>
</evidence>
<accession>A0A0C9T5B1</accession>
<keyword evidence="1" id="KW-0732">Signal</keyword>
<dbReference type="InterPro" id="IPR015943">
    <property type="entry name" value="WD40/YVTN_repeat-like_dom_sf"/>
</dbReference>
<evidence type="ECO:0000256" key="1">
    <source>
        <dbReference type="SAM" id="SignalP"/>
    </source>
</evidence>
<feature type="chain" id="PRO_5002204068" description="3-carboxymuconate cyclase" evidence="1">
    <location>
        <begin position="19"/>
        <end position="352"/>
    </location>
</feature>
<dbReference type="Proteomes" id="UP000054279">
    <property type="component" value="Unassembled WGS sequence"/>
</dbReference>
<gene>
    <name evidence="2" type="ORF">M422DRAFT_275253</name>
</gene>
<protein>
    <recommendedName>
        <fullName evidence="4">3-carboxymuconate cyclase</fullName>
    </recommendedName>
</protein>
<dbReference type="EMBL" id="KN837539">
    <property type="protein sequence ID" value="KIJ24053.1"/>
    <property type="molecule type" value="Genomic_DNA"/>
</dbReference>
<feature type="signal peptide" evidence="1">
    <location>
        <begin position="1"/>
        <end position="18"/>
    </location>
</feature>
<evidence type="ECO:0000313" key="3">
    <source>
        <dbReference type="Proteomes" id="UP000054279"/>
    </source>
</evidence>
<sequence length="352" mass="37244">MKLTATLVFALLPYLTTGNPLAAAYFATNQPDGNFVVSSEIGRDGKLTGVKAAFSADGVGSIITGVPPAPDPLLSQGSITVSENKFYVINAGSNSIAAFGIDRRIGRAVNPGGEFPISVAVSEKRGLVCALNGGRVNGVSCFKPSDSKGLVPVPNSQRLLNLNQTTPPNFALGNGFDQVLSNEAENQLLASVQRINGTNRGFLAVWDINPLTGALSKNFRELNVAGASLPFGMTILPGKKAALVTDPDLGYEISTSAAKTEVKTDHVFLINFGTSLINEVAVDHNLGSSIVSQLALDTDSFPSDSQITTVHANEYLYILTLSMLLSELGTQFWVPSPWNNHWASQANFNMDG</sequence>
<reference evidence="2 3" key="1">
    <citation type="submission" date="2014-06" db="EMBL/GenBank/DDBJ databases">
        <title>Evolutionary Origins and Diversification of the Mycorrhizal Mutualists.</title>
        <authorList>
            <consortium name="DOE Joint Genome Institute"/>
            <consortium name="Mycorrhizal Genomics Consortium"/>
            <person name="Kohler A."/>
            <person name="Kuo A."/>
            <person name="Nagy L.G."/>
            <person name="Floudas D."/>
            <person name="Copeland A."/>
            <person name="Barry K.W."/>
            <person name="Cichocki N."/>
            <person name="Veneault-Fourrey C."/>
            <person name="LaButti K."/>
            <person name="Lindquist E.A."/>
            <person name="Lipzen A."/>
            <person name="Lundell T."/>
            <person name="Morin E."/>
            <person name="Murat C."/>
            <person name="Riley R."/>
            <person name="Ohm R."/>
            <person name="Sun H."/>
            <person name="Tunlid A."/>
            <person name="Henrissat B."/>
            <person name="Grigoriev I.V."/>
            <person name="Hibbett D.S."/>
            <person name="Martin F."/>
        </authorList>
    </citation>
    <scope>NUCLEOTIDE SEQUENCE [LARGE SCALE GENOMIC DNA]</scope>
    <source>
        <strain evidence="2 3">SS14</strain>
    </source>
</reference>
<dbReference type="OrthoDB" id="10006285at2759"/>
<evidence type="ECO:0008006" key="4">
    <source>
        <dbReference type="Google" id="ProtNLM"/>
    </source>
</evidence>
<organism evidence="2 3">
    <name type="scientific">Sphaerobolus stellatus (strain SS14)</name>
    <dbReference type="NCBI Taxonomy" id="990650"/>
    <lineage>
        <taxon>Eukaryota</taxon>
        <taxon>Fungi</taxon>
        <taxon>Dikarya</taxon>
        <taxon>Basidiomycota</taxon>
        <taxon>Agaricomycotina</taxon>
        <taxon>Agaricomycetes</taxon>
        <taxon>Phallomycetidae</taxon>
        <taxon>Geastrales</taxon>
        <taxon>Sphaerobolaceae</taxon>
        <taxon>Sphaerobolus</taxon>
    </lineage>
</organism>
<name>A0A0C9T5B1_SPHS4</name>